<feature type="compositionally biased region" description="Basic residues" evidence="1">
    <location>
        <begin position="383"/>
        <end position="401"/>
    </location>
</feature>
<evidence type="ECO:0008006" key="4">
    <source>
        <dbReference type="Google" id="ProtNLM"/>
    </source>
</evidence>
<feature type="region of interest" description="Disordered" evidence="1">
    <location>
        <begin position="449"/>
        <end position="474"/>
    </location>
</feature>
<proteinExistence type="predicted"/>
<dbReference type="PANTHER" id="PTHR21219">
    <property type="entry name" value="FI19613P1"/>
    <property type="match status" value="1"/>
</dbReference>
<feature type="compositionally biased region" description="Basic and acidic residues" evidence="1">
    <location>
        <begin position="328"/>
        <end position="337"/>
    </location>
</feature>
<organism evidence="2 3">
    <name type="scientific">Acanthosepion pharaonis</name>
    <name type="common">Pharaoh cuttlefish</name>
    <name type="synonym">Sepia pharaonis</name>
    <dbReference type="NCBI Taxonomy" id="158019"/>
    <lineage>
        <taxon>Eukaryota</taxon>
        <taxon>Metazoa</taxon>
        <taxon>Spiralia</taxon>
        <taxon>Lophotrochozoa</taxon>
        <taxon>Mollusca</taxon>
        <taxon>Cephalopoda</taxon>
        <taxon>Coleoidea</taxon>
        <taxon>Decapodiformes</taxon>
        <taxon>Sepiida</taxon>
        <taxon>Sepiina</taxon>
        <taxon>Sepiidae</taxon>
        <taxon>Acanthosepion</taxon>
    </lineage>
</organism>
<evidence type="ECO:0000313" key="2">
    <source>
        <dbReference type="EMBL" id="CAE1255471.1"/>
    </source>
</evidence>
<protein>
    <recommendedName>
        <fullName evidence="4">PID domain-containing protein</fullName>
    </recommendedName>
</protein>
<dbReference type="EMBL" id="CAHIKZ030001181">
    <property type="protein sequence ID" value="CAE1255471.1"/>
    <property type="molecule type" value="Genomic_DNA"/>
</dbReference>
<feature type="compositionally biased region" description="Basic and acidic residues" evidence="1">
    <location>
        <begin position="465"/>
        <end position="474"/>
    </location>
</feature>
<dbReference type="Proteomes" id="UP000597762">
    <property type="component" value="Unassembled WGS sequence"/>
</dbReference>
<evidence type="ECO:0000313" key="3">
    <source>
        <dbReference type="Proteomes" id="UP000597762"/>
    </source>
</evidence>
<keyword evidence="3" id="KW-1185">Reference proteome</keyword>
<feature type="region of interest" description="Disordered" evidence="1">
    <location>
        <begin position="372"/>
        <end position="432"/>
    </location>
</feature>
<dbReference type="AlphaFoldDB" id="A0A812C708"/>
<feature type="compositionally biased region" description="Polar residues" evidence="1">
    <location>
        <begin position="292"/>
        <end position="307"/>
    </location>
</feature>
<name>A0A812C708_ACAPH</name>
<dbReference type="PANTHER" id="PTHR21219:SF3">
    <property type="entry name" value="FI19613P1"/>
    <property type="match status" value="1"/>
</dbReference>
<gene>
    <name evidence="2" type="ORF">SPHA_29623</name>
</gene>
<accession>A0A812C708</accession>
<comment type="caution">
    <text evidence="2">The sequence shown here is derived from an EMBL/GenBank/DDBJ whole genome shotgun (WGS) entry which is preliminary data.</text>
</comment>
<sequence>MNNLGTKVSRFVSLNSPAAGGVNARRPAIFAAITRRMKGRKVLECHAFLCATPSDAQNLVHASKMADRVYKNGLGFTGFSSVYGNSLASTLNSRPEADSKVHLIPADQKSTKSEVPQEFFDAPPAHGYFYSAGPDNVKSYTVERVADSLPNGNISNEARTLDRSSFRSAASMQPNVLVPHPMAPMRPQFIRHIAPMSMKKGGSILVNTLPPPRRFLSPPTQPMSRNASRKDPYIYMQPHIPNYPPYAYRMPLQLRKDHSPSSCQSSGSGETAKANLSPSNSAKSNSKKDDLTTNGNEAGSSSDSSRPNTPPRDYEVFTAPDIQKSRLSRREQHEMQKRRSMSPGMVQPMIYPYNPYIYPAYYYPHPIPARPRSLPPPLDSKKSSKSSRKKKEKKSKKKTKGKPVDDPSSDHFGYNSEVPTGTEPFIRSSLDRSRTFQNERAFAYSIAEERKRRSFTQTPTPYGQFDEKDTDFLY</sequence>
<dbReference type="OrthoDB" id="10007483at2759"/>
<reference evidence="2" key="1">
    <citation type="submission" date="2021-01" db="EMBL/GenBank/DDBJ databases">
        <authorList>
            <person name="Li R."/>
            <person name="Bekaert M."/>
        </authorList>
    </citation>
    <scope>NUCLEOTIDE SEQUENCE</scope>
    <source>
        <strain evidence="2">Farmed</strain>
    </source>
</reference>
<feature type="region of interest" description="Disordered" evidence="1">
    <location>
        <begin position="255"/>
        <end position="347"/>
    </location>
</feature>
<evidence type="ECO:0000256" key="1">
    <source>
        <dbReference type="SAM" id="MobiDB-lite"/>
    </source>
</evidence>
<feature type="compositionally biased region" description="Low complexity" evidence="1">
    <location>
        <begin position="260"/>
        <end position="284"/>
    </location>
</feature>